<name>A0A110B6H4_9SPHI</name>
<dbReference type="CDD" id="cd04301">
    <property type="entry name" value="NAT_SF"/>
    <property type="match status" value="1"/>
</dbReference>
<gene>
    <name evidence="1" type="ORF">MgSA37_04245</name>
</gene>
<dbReference type="PANTHER" id="PTHR43877:SF2">
    <property type="entry name" value="AMINOALKYLPHOSPHONATE N-ACETYLTRANSFERASE-RELATED"/>
    <property type="match status" value="1"/>
</dbReference>
<dbReference type="InterPro" id="IPR050832">
    <property type="entry name" value="Bact_Acetyltransf"/>
</dbReference>
<dbReference type="RefSeq" id="WP_096354629.1">
    <property type="nucleotide sequence ID" value="NZ_AP017313.1"/>
</dbReference>
<dbReference type="SUPFAM" id="SSF55729">
    <property type="entry name" value="Acyl-CoA N-acyltransferases (Nat)"/>
    <property type="match status" value="1"/>
</dbReference>
<dbReference type="KEGG" id="mgot:MgSA37_04245"/>
<keyword evidence="2" id="KW-1185">Reference proteome</keyword>
<dbReference type="Pfam" id="PF00583">
    <property type="entry name" value="Acetyltransf_1"/>
    <property type="match status" value="1"/>
</dbReference>
<accession>A0A110B6H4</accession>
<dbReference type="InterPro" id="IPR000182">
    <property type="entry name" value="GNAT_dom"/>
</dbReference>
<proteinExistence type="predicted"/>
<keyword evidence="1" id="KW-0808">Transferase</keyword>
<sequence length="155" mass="17802">MDKIIVRKAVYSDLQTLFEFEQGIVTTERPFDSTLKEGLIHYYDLEAMIGAGDVELLVAECDGELAGSGYARIEDVKDYLKHPQHAYLGFMYVKPEFRGRGVNQMIIGGLKEWCRERHITEMRLEVYDDNLGAIKAYEKAGFKKLLVWMRLGIDS</sequence>
<organism evidence="1 2">
    <name type="scientific">Mucilaginibacter gotjawali</name>
    <dbReference type="NCBI Taxonomy" id="1550579"/>
    <lineage>
        <taxon>Bacteria</taxon>
        <taxon>Pseudomonadati</taxon>
        <taxon>Bacteroidota</taxon>
        <taxon>Sphingobacteriia</taxon>
        <taxon>Sphingobacteriales</taxon>
        <taxon>Sphingobacteriaceae</taxon>
        <taxon>Mucilaginibacter</taxon>
    </lineage>
</organism>
<dbReference type="OrthoDB" id="1450704at2"/>
<evidence type="ECO:0000313" key="1">
    <source>
        <dbReference type="EMBL" id="BAU56053.1"/>
    </source>
</evidence>
<dbReference type="EMBL" id="AP017313">
    <property type="protein sequence ID" value="BAU56053.1"/>
    <property type="molecule type" value="Genomic_DNA"/>
</dbReference>
<dbReference type="Gene3D" id="3.40.630.30">
    <property type="match status" value="1"/>
</dbReference>
<dbReference type="PANTHER" id="PTHR43877">
    <property type="entry name" value="AMINOALKYLPHOSPHONATE N-ACETYLTRANSFERASE-RELATED-RELATED"/>
    <property type="match status" value="1"/>
</dbReference>
<dbReference type="AlphaFoldDB" id="A0A110B6H4"/>
<dbReference type="GO" id="GO:0016747">
    <property type="term" value="F:acyltransferase activity, transferring groups other than amino-acyl groups"/>
    <property type="evidence" value="ECO:0007669"/>
    <property type="project" value="InterPro"/>
</dbReference>
<dbReference type="Proteomes" id="UP000218263">
    <property type="component" value="Chromosome"/>
</dbReference>
<evidence type="ECO:0000313" key="2">
    <source>
        <dbReference type="Proteomes" id="UP000218263"/>
    </source>
</evidence>
<protein>
    <submittedName>
        <fullName evidence="1">TDP-fucosamine acetyltransferase</fullName>
    </submittedName>
</protein>
<dbReference type="PROSITE" id="PS51186">
    <property type="entry name" value="GNAT"/>
    <property type="match status" value="1"/>
</dbReference>
<reference evidence="1 2" key="1">
    <citation type="submission" date="2015-12" db="EMBL/GenBank/DDBJ databases">
        <title>Genome sequence of Mucilaginibacter gotjawali.</title>
        <authorList>
            <person name="Lee J.S."/>
            <person name="Lee K.C."/>
            <person name="Kim K.K."/>
            <person name="Lee B.W."/>
        </authorList>
    </citation>
    <scope>NUCLEOTIDE SEQUENCE [LARGE SCALE GENOMIC DNA]</scope>
    <source>
        <strain evidence="1 2">SA3-7</strain>
    </source>
</reference>
<dbReference type="InterPro" id="IPR016181">
    <property type="entry name" value="Acyl_CoA_acyltransferase"/>
</dbReference>